<dbReference type="Proteomes" id="UP000836387">
    <property type="component" value="Unassembled WGS sequence"/>
</dbReference>
<keyword evidence="2" id="KW-1185">Reference proteome</keyword>
<dbReference type="EMBL" id="CADEHS020000578">
    <property type="protein sequence ID" value="CAG9954779.1"/>
    <property type="molecule type" value="Genomic_DNA"/>
</dbReference>
<protein>
    <submittedName>
        <fullName evidence="1">Uncharacterized protein</fullName>
    </submittedName>
</protein>
<reference evidence="1" key="1">
    <citation type="submission" date="2020-04" db="EMBL/GenBank/DDBJ databases">
        <authorList>
            <person name="Broberg M."/>
        </authorList>
    </citation>
    <scope>NUCLEOTIDE SEQUENCE</scope>
</reference>
<sequence length="624" mass="71211">MNMDPGPSSDTPQKPKTTAIRSEQSAEQQDCFTFEPTPERSPVRNQASEANPITPQRRKVPARKWGSRKNNLSLVKLDRKNRRHNLPRDKLDRKNYRHNVRLDKLDRKKTRRQAIEWRKTFLLQQFSNDLRIAKSDLETCKKQEQALRQSEAHAYAQASDFENALELEKRMHTQTELELSAARQEASALRQAAGECEKALDSERHSHAKTKSELDAAHQNASAFCQSATHAHAQAGNFEKALNDERHLRTQTELQLSTARQEISTLRQDQAKARHDRNMTRKEMKEKQVMLNEAKEERDKAKEMAATTRQGQLKAISELNKAMRLNQGSDQSTDSQLAQKMVELRNNIRNWSLTYFITESENLPRPCNHDMKLLDDIGLESVMGKDFFERSLQDSTIRPTVARSVLWGLLQRDVFRQYLWVNKPFGRWLAGTHRYLSSKMMTKYSQDFNEKSQKFNIWRANGSAMFSQAPRAGQKRVLRNRIISELVTTTMRLLKPLHASQDRKDAEGELYQIMDQALALDEELCQQVAYLSVLYLKDSLGLLGAHFDQQTMTTEIGSKDATAEDVVSVVLAPALVKRGNSAGNDFDKQIILVPMEVTCQPAEPNPAPRASPILVRAPTPSPGV</sequence>
<comment type="caution">
    <text evidence="1">The sequence shown here is derived from an EMBL/GenBank/DDBJ whole genome shotgun (WGS) entry which is preliminary data.</text>
</comment>
<evidence type="ECO:0000313" key="1">
    <source>
        <dbReference type="EMBL" id="CAG9954779.1"/>
    </source>
</evidence>
<organism evidence="1 2">
    <name type="scientific">Clonostachys rosea f. rosea IK726</name>
    <dbReference type="NCBI Taxonomy" id="1349383"/>
    <lineage>
        <taxon>Eukaryota</taxon>
        <taxon>Fungi</taxon>
        <taxon>Dikarya</taxon>
        <taxon>Ascomycota</taxon>
        <taxon>Pezizomycotina</taxon>
        <taxon>Sordariomycetes</taxon>
        <taxon>Hypocreomycetidae</taxon>
        <taxon>Hypocreales</taxon>
        <taxon>Bionectriaceae</taxon>
        <taxon>Clonostachys</taxon>
    </lineage>
</organism>
<evidence type="ECO:0000313" key="2">
    <source>
        <dbReference type="Proteomes" id="UP000836387"/>
    </source>
</evidence>
<reference evidence="1" key="2">
    <citation type="submission" date="2021-10" db="EMBL/GenBank/DDBJ databases">
        <authorList>
            <person name="Piombo E."/>
        </authorList>
    </citation>
    <scope>NUCLEOTIDE SEQUENCE</scope>
</reference>
<proteinExistence type="predicted"/>
<accession>A0ACA9UMU5</accession>
<name>A0ACA9UMU5_BIOOC</name>
<gene>
    <name evidence="1" type="ORF">CRV2_00011392</name>
</gene>